<evidence type="ECO:0000313" key="1">
    <source>
        <dbReference type="EMBL" id="BDG06074.1"/>
    </source>
</evidence>
<organism evidence="1 2">
    <name type="scientific">Anaeromyxobacter oryzae</name>
    <dbReference type="NCBI Taxonomy" id="2918170"/>
    <lineage>
        <taxon>Bacteria</taxon>
        <taxon>Pseudomonadati</taxon>
        <taxon>Myxococcota</taxon>
        <taxon>Myxococcia</taxon>
        <taxon>Myxococcales</taxon>
        <taxon>Cystobacterineae</taxon>
        <taxon>Anaeromyxobacteraceae</taxon>
        <taxon>Anaeromyxobacter</taxon>
    </lineage>
</organism>
<gene>
    <name evidence="1" type="ORF">AMOR_50700</name>
</gene>
<sequence length="101" mass="10708">MASAVQQVGFRQAAFRSRTTGAVIGTGPCHDITLLPGGAEADLDEWQAGFVDGSGRFLDRREAAEALGHAGRLESRAYFAGDAHPTLEAGHVESWRAQRAA</sequence>
<reference evidence="2" key="1">
    <citation type="journal article" date="2022" name="Int. J. Syst. Evol. Microbiol.">
        <title>Anaeromyxobacter oryzae sp. nov., Anaeromyxobacter diazotrophicus sp. nov. and Anaeromyxobacter paludicola sp. nov., isolated from paddy soils.</title>
        <authorList>
            <person name="Itoh H."/>
            <person name="Xu Z."/>
            <person name="Mise K."/>
            <person name="Masuda Y."/>
            <person name="Ushijima N."/>
            <person name="Hayakawa C."/>
            <person name="Shiratori Y."/>
            <person name="Senoo K."/>
        </authorList>
    </citation>
    <scope>NUCLEOTIDE SEQUENCE [LARGE SCALE GENOMIC DNA]</scope>
    <source>
        <strain evidence="2">Red232</strain>
    </source>
</reference>
<proteinExistence type="predicted"/>
<dbReference type="EMBL" id="AP025591">
    <property type="protein sequence ID" value="BDG06074.1"/>
    <property type="molecule type" value="Genomic_DNA"/>
</dbReference>
<name>A0ABM7X2Q7_9BACT</name>
<protein>
    <submittedName>
        <fullName evidence="1">Uncharacterized protein</fullName>
    </submittedName>
</protein>
<keyword evidence="2" id="KW-1185">Reference proteome</keyword>
<dbReference type="Proteomes" id="UP001162891">
    <property type="component" value="Chromosome"/>
</dbReference>
<evidence type="ECO:0000313" key="2">
    <source>
        <dbReference type="Proteomes" id="UP001162891"/>
    </source>
</evidence>
<accession>A0ABM7X2Q7</accession>
<dbReference type="RefSeq" id="WP_248355363.1">
    <property type="nucleotide sequence ID" value="NZ_AP025591.1"/>
</dbReference>